<accession>A0ABN2HDS8</accession>
<keyword evidence="2" id="KW-1185">Reference proteome</keyword>
<evidence type="ECO:0000313" key="2">
    <source>
        <dbReference type="Proteomes" id="UP001500618"/>
    </source>
</evidence>
<dbReference type="RefSeq" id="WP_163570324.1">
    <property type="nucleotide sequence ID" value="NZ_BAAANY010000014.1"/>
</dbReference>
<organism evidence="1 2">
    <name type="scientific">Fodinicola feengrottensis</name>
    <dbReference type="NCBI Taxonomy" id="435914"/>
    <lineage>
        <taxon>Bacteria</taxon>
        <taxon>Bacillati</taxon>
        <taxon>Actinomycetota</taxon>
        <taxon>Actinomycetes</taxon>
        <taxon>Mycobacteriales</taxon>
        <taxon>Fodinicola</taxon>
    </lineage>
</organism>
<proteinExistence type="predicted"/>
<name>A0ABN2HDS8_9ACTN</name>
<evidence type="ECO:0000313" key="1">
    <source>
        <dbReference type="EMBL" id="GAA1686259.1"/>
    </source>
</evidence>
<evidence type="ECO:0008006" key="3">
    <source>
        <dbReference type="Google" id="ProtNLM"/>
    </source>
</evidence>
<gene>
    <name evidence="1" type="ORF">GCM10009765_39600</name>
</gene>
<reference evidence="1 2" key="1">
    <citation type="journal article" date="2019" name="Int. J. Syst. Evol. Microbiol.">
        <title>The Global Catalogue of Microorganisms (GCM) 10K type strain sequencing project: providing services to taxonomists for standard genome sequencing and annotation.</title>
        <authorList>
            <consortium name="The Broad Institute Genomics Platform"/>
            <consortium name="The Broad Institute Genome Sequencing Center for Infectious Disease"/>
            <person name="Wu L."/>
            <person name="Ma J."/>
        </authorList>
    </citation>
    <scope>NUCLEOTIDE SEQUENCE [LARGE SCALE GENOMIC DNA]</scope>
    <source>
        <strain evidence="1 2">JCM 14718</strain>
    </source>
</reference>
<dbReference type="Proteomes" id="UP001500618">
    <property type="component" value="Unassembled WGS sequence"/>
</dbReference>
<sequence length="56" mass="6056">MTAPVDEYDLDIRLSDPLILTDHDMSLTTTGPRGCENTGCYTCGNTCPTVRTSCCP</sequence>
<dbReference type="EMBL" id="BAAANY010000014">
    <property type="protein sequence ID" value="GAA1686259.1"/>
    <property type="molecule type" value="Genomic_DNA"/>
</dbReference>
<comment type="caution">
    <text evidence="1">The sequence shown here is derived from an EMBL/GenBank/DDBJ whole genome shotgun (WGS) entry which is preliminary data.</text>
</comment>
<protein>
    <recommendedName>
        <fullName evidence="3">FxLD family lantipeptide</fullName>
    </recommendedName>
</protein>